<evidence type="ECO:0000256" key="1">
    <source>
        <dbReference type="PIRSR" id="PIRSR000440-1"/>
    </source>
</evidence>
<dbReference type="PIRSF" id="PIRSF000440">
    <property type="entry name" value="CAT"/>
    <property type="match status" value="1"/>
</dbReference>
<dbReference type="Pfam" id="PF00302">
    <property type="entry name" value="CAT"/>
    <property type="match status" value="1"/>
</dbReference>
<dbReference type="AlphaFoldDB" id="A0A0D5YWK7"/>
<reference evidence="2 3" key="1">
    <citation type="submission" date="2015-03" db="EMBL/GenBank/DDBJ databases">
        <title>Complete genome sequence of Muricauda lutaonensis CC-HSB-11T, isolated from a coastal hot spring.</title>
        <authorList>
            <person name="Kim K.M."/>
        </authorList>
    </citation>
    <scope>NUCLEOTIDE SEQUENCE [LARGE SCALE GENOMIC DNA]</scope>
    <source>
        <strain evidence="2 3">CC-HSB-11</strain>
    </source>
</reference>
<dbReference type="KEGG" id="mlt:VC82_2683"/>
<accession>A0A0D5YWK7</accession>
<sequence length="213" mass="24512">MKKIEFGSVHRKKHFDFFNGMNHPHFNITANIEITAFVKYVKASELPLTFSLVYLLSKTANDIPEFRWRIRNGSIIEHESVHPSFTVPTDEADVFSFCTVDHAEKASDFIKRAQKVKEDMKKNPSMEDEPGRDDFLFMSAIPWISFTGIQHAMSYHPHDSVPRISWGRFFGQSGATLMPLSVQAHHALVDGWHMGQFFQTFEEMAKNPSAYLQ</sequence>
<evidence type="ECO:0000313" key="3">
    <source>
        <dbReference type="Proteomes" id="UP000032726"/>
    </source>
</evidence>
<dbReference type="EMBL" id="CP011071">
    <property type="protein sequence ID" value="AKA36243.1"/>
    <property type="molecule type" value="Genomic_DNA"/>
</dbReference>
<dbReference type="InterPro" id="IPR001707">
    <property type="entry name" value="Cmp_AcTrfase"/>
</dbReference>
<keyword evidence="2" id="KW-0808">Transferase</keyword>
<dbReference type="OrthoDB" id="9801766at2"/>
<organism evidence="2 3">
    <name type="scientific">Flagellimonas lutaonensis</name>
    <dbReference type="NCBI Taxonomy" id="516051"/>
    <lineage>
        <taxon>Bacteria</taxon>
        <taxon>Pseudomonadati</taxon>
        <taxon>Bacteroidota</taxon>
        <taxon>Flavobacteriia</taxon>
        <taxon>Flavobacteriales</taxon>
        <taxon>Flavobacteriaceae</taxon>
        <taxon>Flagellimonas</taxon>
    </lineage>
</organism>
<dbReference type="Proteomes" id="UP000032726">
    <property type="component" value="Chromosome"/>
</dbReference>
<feature type="active site" description="Proton acceptor" evidence="1">
    <location>
        <position position="186"/>
    </location>
</feature>
<name>A0A0D5YWK7_9FLAO</name>
<dbReference type="GO" id="GO:0008811">
    <property type="term" value="F:chloramphenicol O-acetyltransferase activity"/>
    <property type="evidence" value="ECO:0007669"/>
    <property type="project" value="InterPro"/>
</dbReference>
<dbReference type="RefSeq" id="WP_045802806.1">
    <property type="nucleotide sequence ID" value="NZ_CP011071.1"/>
</dbReference>
<dbReference type="PANTHER" id="PTHR38474:SF1">
    <property type="entry name" value="SLR0299 PROTEIN"/>
    <property type="match status" value="1"/>
</dbReference>
<dbReference type="Gene3D" id="3.30.559.10">
    <property type="entry name" value="Chloramphenicol acetyltransferase-like domain"/>
    <property type="match status" value="1"/>
</dbReference>
<keyword evidence="3" id="KW-1185">Reference proteome</keyword>
<dbReference type="SUPFAM" id="SSF52777">
    <property type="entry name" value="CoA-dependent acyltransferases"/>
    <property type="match status" value="1"/>
</dbReference>
<dbReference type="InterPro" id="IPR023213">
    <property type="entry name" value="CAT-like_dom_sf"/>
</dbReference>
<dbReference type="PANTHER" id="PTHR38474">
    <property type="entry name" value="SLR0299 PROTEIN"/>
    <property type="match status" value="1"/>
</dbReference>
<dbReference type="PATRIC" id="fig|516051.4.peg.2751"/>
<dbReference type="SMART" id="SM01059">
    <property type="entry name" value="CAT"/>
    <property type="match status" value="1"/>
</dbReference>
<proteinExistence type="predicted"/>
<dbReference type="HOGENOM" id="CLU_093121_0_0_10"/>
<evidence type="ECO:0000313" key="2">
    <source>
        <dbReference type="EMBL" id="AKA36243.1"/>
    </source>
</evidence>
<gene>
    <name evidence="2" type="ORF">VC82_2683</name>
</gene>
<protein>
    <submittedName>
        <fullName evidence="2">Chloramphenicol acetyltransferase</fullName>
    </submittedName>
</protein>
<dbReference type="STRING" id="516051.VC82_2683"/>